<feature type="domain" description="BHLH" evidence="12">
    <location>
        <begin position="11"/>
        <end position="69"/>
    </location>
</feature>
<dbReference type="FunFam" id="4.10.280.10:FF:000081">
    <property type="entry name" value="transcription cofactor HES-6 isoform X1"/>
    <property type="match status" value="1"/>
</dbReference>
<keyword evidence="5" id="KW-0805">Transcription regulation</keyword>
<keyword evidence="6" id="KW-0804">Transcription</keyword>
<dbReference type="PANTHER" id="PTHR10985">
    <property type="entry name" value="BASIC HELIX-LOOP-HELIX TRANSCRIPTION FACTOR, HES-RELATED"/>
    <property type="match status" value="1"/>
</dbReference>
<reference evidence="13 14" key="1">
    <citation type="journal article" date="2018" name="Sci. Rep.">
        <title>Comparative analysis of the Pocillopora damicornis genome highlights role of immune system in coral evolution.</title>
        <authorList>
            <person name="Cunning R."/>
            <person name="Bay R.A."/>
            <person name="Gillette P."/>
            <person name="Baker A.C."/>
            <person name="Traylor-Knowles N."/>
        </authorList>
    </citation>
    <scope>NUCLEOTIDE SEQUENCE [LARGE SCALE GENOMIC DNA]</scope>
    <source>
        <strain evidence="13">RSMAS</strain>
        <tissue evidence="13">Whole animal</tissue>
    </source>
</reference>
<dbReference type="OMA" id="GLNECAG"/>
<proteinExistence type="predicted"/>
<evidence type="ECO:0000256" key="8">
    <source>
        <dbReference type="ARBA" id="ARBA00055708"/>
    </source>
</evidence>
<keyword evidence="3" id="KW-0678">Repressor</keyword>
<comment type="subcellular location">
    <subcellularLocation>
        <location evidence="1">Nucleus</location>
    </subcellularLocation>
</comment>
<comment type="subunit">
    <text evidence="9">Transcription repression requires formation of a complex with a corepressor protein of the Groucho/TLE family. Interacts with HES1.</text>
</comment>
<dbReference type="Proteomes" id="UP000275408">
    <property type="component" value="Unassembled WGS sequence"/>
</dbReference>
<dbReference type="EMBL" id="RCHS01001822">
    <property type="protein sequence ID" value="RMX51117.1"/>
    <property type="molecule type" value="Genomic_DNA"/>
</dbReference>
<sequence>MAERIKLTRRRQQTTKPLLERQRRARINRSLEELKSLVLSALYHDNDHNSQKMEKAEILELTVNFLKMIRGQQLTGYWNNPQSEPESQHSNNRAGLNECAGRVRSFVENQPGVNPKLQEQILGSLAASYSFNFHTNQTLVNKSTSVSFPPGQAVYVSGLQTTAESPCTCAFTPPPSPPLSSAFRPYDRRETTTLTDASGNSPENCYSTADIKRSMEEPCKLPLWRPWIQSSQQGQI</sequence>
<dbReference type="Pfam" id="PF00010">
    <property type="entry name" value="HLH"/>
    <property type="match status" value="1"/>
</dbReference>
<dbReference type="PROSITE" id="PS50888">
    <property type="entry name" value="BHLH"/>
    <property type="match status" value="1"/>
</dbReference>
<keyword evidence="7" id="KW-0539">Nucleus</keyword>
<evidence type="ECO:0000256" key="7">
    <source>
        <dbReference type="ARBA" id="ARBA00023242"/>
    </source>
</evidence>
<dbReference type="CDD" id="cd11410">
    <property type="entry name" value="bHLH_O_HES"/>
    <property type="match status" value="1"/>
</dbReference>
<dbReference type="Gene3D" id="4.10.280.10">
    <property type="entry name" value="Helix-loop-helix DNA-binding domain"/>
    <property type="match status" value="1"/>
</dbReference>
<comment type="caution">
    <text evidence="13">The sequence shown here is derived from an EMBL/GenBank/DDBJ whole genome shotgun (WGS) entry which is preliminary data.</text>
</comment>
<dbReference type="AlphaFoldDB" id="A0A3M6UBP8"/>
<dbReference type="OrthoDB" id="6085656at2759"/>
<evidence type="ECO:0000256" key="11">
    <source>
        <dbReference type="ARBA" id="ARBA00081410"/>
    </source>
</evidence>
<evidence type="ECO:0000256" key="1">
    <source>
        <dbReference type="ARBA" id="ARBA00004123"/>
    </source>
</evidence>
<dbReference type="InterPro" id="IPR050370">
    <property type="entry name" value="HES_HEY"/>
</dbReference>
<evidence type="ECO:0000256" key="10">
    <source>
        <dbReference type="ARBA" id="ARBA00073426"/>
    </source>
</evidence>
<dbReference type="InterPro" id="IPR011598">
    <property type="entry name" value="bHLH_dom"/>
</dbReference>
<keyword evidence="14" id="KW-1185">Reference proteome</keyword>
<evidence type="ECO:0000313" key="13">
    <source>
        <dbReference type="EMBL" id="RMX51117.1"/>
    </source>
</evidence>
<protein>
    <recommendedName>
        <fullName evidence="10">Transcription cofactor HES-6</fullName>
    </recommendedName>
    <alternativeName>
        <fullName evidence="11">Hairy and enhancer of split 6</fullName>
    </alternativeName>
</protein>
<dbReference type="GO" id="GO:0005634">
    <property type="term" value="C:nucleus"/>
    <property type="evidence" value="ECO:0007669"/>
    <property type="project" value="UniProtKB-SubCell"/>
</dbReference>
<dbReference type="GO" id="GO:0030154">
    <property type="term" value="P:cell differentiation"/>
    <property type="evidence" value="ECO:0007669"/>
    <property type="project" value="UniProtKB-KW"/>
</dbReference>
<keyword evidence="4" id="KW-0221">Differentiation</keyword>
<keyword evidence="2" id="KW-0217">Developmental protein</keyword>
<evidence type="ECO:0000259" key="12">
    <source>
        <dbReference type="PROSITE" id="PS50888"/>
    </source>
</evidence>
<dbReference type="STRING" id="46731.A0A3M6UBP8"/>
<evidence type="ECO:0000256" key="2">
    <source>
        <dbReference type="ARBA" id="ARBA00022473"/>
    </source>
</evidence>
<evidence type="ECO:0000256" key="3">
    <source>
        <dbReference type="ARBA" id="ARBA00022491"/>
    </source>
</evidence>
<dbReference type="SUPFAM" id="SSF47459">
    <property type="entry name" value="HLH, helix-loop-helix DNA-binding domain"/>
    <property type="match status" value="1"/>
</dbReference>
<evidence type="ECO:0000313" key="14">
    <source>
        <dbReference type="Proteomes" id="UP000275408"/>
    </source>
</evidence>
<comment type="function">
    <text evidence="8">Does not bind DNA itself but suppresses both HES1-mediated N box-dependent transcriptional repression and binding of HES1 to E box sequences. Also suppresses HES1-mediated inhibition of the heterodimer formed by ASCL1/MASH1 and TCF3/E47, allowing ASCL1 and TCF3 to up-regulate transcription in its presence. Promotes cell differentiation.</text>
</comment>
<evidence type="ECO:0000256" key="6">
    <source>
        <dbReference type="ARBA" id="ARBA00023163"/>
    </source>
</evidence>
<dbReference type="InterPro" id="IPR036638">
    <property type="entry name" value="HLH_DNA-bd_sf"/>
</dbReference>
<organism evidence="13 14">
    <name type="scientific">Pocillopora damicornis</name>
    <name type="common">Cauliflower coral</name>
    <name type="synonym">Millepora damicornis</name>
    <dbReference type="NCBI Taxonomy" id="46731"/>
    <lineage>
        <taxon>Eukaryota</taxon>
        <taxon>Metazoa</taxon>
        <taxon>Cnidaria</taxon>
        <taxon>Anthozoa</taxon>
        <taxon>Hexacorallia</taxon>
        <taxon>Scleractinia</taxon>
        <taxon>Astrocoeniina</taxon>
        <taxon>Pocilloporidae</taxon>
        <taxon>Pocillopora</taxon>
    </lineage>
</organism>
<evidence type="ECO:0000256" key="9">
    <source>
        <dbReference type="ARBA" id="ARBA00064255"/>
    </source>
</evidence>
<gene>
    <name evidence="13" type="ORF">pdam_00017890</name>
</gene>
<accession>A0A3M6UBP8</accession>
<dbReference type="SMART" id="SM00353">
    <property type="entry name" value="HLH"/>
    <property type="match status" value="1"/>
</dbReference>
<dbReference type="GO" id="GO:1990837">
    <property type="term" value="F:sequence-specific double-stranded DNA binding"/>
    <property type="evidence" value="ECO:0007669"/>
    <property type="project" value="UniProtKB-ARBA"/>
</dbReference>
<evidence type="ECO:0000256" key="4">
    <source>
        <dbReference type="ARBA" id="ARBA00022782"/>
    </source>
</evidence>
<evidence type="ECO:0000256" key="5">
    <source>
        <dbReference type="ARBA" id="ARBA00023015"/>
    </source>
</evidence>
<name>A0A3M6UBP8_POCDA</name>
<dbReference type="GO" id="GO:0046983">
    <property type="term" value="F:protein dimerization activity"/>
    <property type="evidence" value="ECO:0007669"/>
    <property type="project" value="InterPro"/>
</dbReference>